<keyword evidence="1" id="KW-0472">Membrane</keyword>
<organism evidence="3">
    <name type="scientific">Physcomitrium patens</name>
    <name type="common">Spreading-leaved earth moss</name>
    <name type="synonym">Physcomitrella patens</name>
    <dbReference type="NCBI Taxonomy" id="3218"/>
    <lineage>
        <taxon>Eukaryota</taxon>
        <taxon>Viridiplantae</taxon>
        <taxon>Streptophyta</taxon>
        <taxon>Embryophyta</taxon>
        <taxon>Bryophyta</taxon>
        <taxon>Bryophytina</taxon>
        <taxon>Bryopsida</taxon>
        <taxon>Funariidae</taxon>
        <taxon>Funariales</taxon>
        <taxon>Funariaceae</taxon>
        <taxon>Physcomitrium</taxon>
    </lineage>
</organism>
<evidence type="ECO:0000313" key="5">
    <source>
        <dbReference type="Proteomes" id="UP000006727"/>
    </source>
</evidence>
<sequence>MCAFWLCVHFRRAAVQAADWWFCELALEKGKLGIYIYRNGMNSNGTKKAVEVELKMGCKNHSGQDIVEEGEEEKAHVTNHVFLCFFSYYILTCKTISFSLFLFIFFLGLYLIEQMYGCLKKMCSCYGTTSNDSMITDSTTK</sequence>
<evidence type="ECO:0000256" key="2">
    <source>
        <dbReference type="SAM" id="SignalP"/>
    </source>
</evidence>
<reference evidence="3 5" key="2">
    <citation type="journal article" date="2018" name="Plant J.">
        <title>The Physcomitrella patens chromosome-scale assembly reveals moss genome structure and evolution.</title>
        <authorList>
            <person name="Lang D."/>
            <person name="Ullrich K.K."/>
            <person name="Murat F."/>
            <person name="Fuchs J."/>
            <person name="Jenkins J."/>
            <person name="Haas F.B."/>
            <person name="Piednoel M."/>
            <person name="Gundlach H."/>
            <person name="Van Bel M."/>
            <person name="Meyberg R."/>
            <person name="Vives C."/>
            <person name="Morata J."/>
            <person name="Symeonidi A."/>
            <person name="Hiss M."/>
            <person name="Muchero W."/>
            <person name="Kamisugi Y."/>
            <person name="Saleh O."/>
            <person name="Blanc G."/>
            <person name="Decker E.L."/>
            <person name="van Gessel N."/>
            <person name="Grimwood J."/>
            <person name="Hayes R.D."/>
            <person name="Graham S.W."/>
            <person name="Gunter L.E."/>
            <person name="McDaniel S.F."/>
            <person name="Hoernstein S.N.W."/>
            <person name="Larsson A."/>
            <person name="Li F.W."/>
            <person name="Perroud P.F."/>
            <person name="Phillips J."/>
            <person name="Ranjan P."/>
            <person name="Rokshar D.S."/>
            <person name="Rothfels C.J."/>
            <person name="Schneider L."/>
            <person name="Shu S."/>
            <person name="Stevenson D.W."/>
            <person name="Thummler F."/>
            <person name="Tillich M."/>
            <person name="Villarreal Aguilar J.C."/>
            <person name="Widiez T."/>
            <person name="Wong G.K."/>
            <person name="Wymore A."/>
            <person name="Zhang Y."/>
            <person name="Zimmer A.D."/>
            <person name="Quatrano R.S."/>
            <person name="Mayer K.F.X."/>
            <person name="Goodstein D."/>
            <person name="Casacuberta J.M."/>
            <person name="Vandepoele K."/>
            <person name="Reski R."/>
            <person name="Cuming A.C."/>
            <person name="Tuskan G.A."/>
            <person name="Maumus F."/>
            <person name="Salse J."/>
            <person name="Schmutz J."/>
            <person name="Rensing S.A."/>
        </authorList>
    </citation>
    <scope>NUCLEOTIDE SEQUENCE [LARGE SCALE GENOMIC DNA]</scope>
    <source>
        <strain evidence="4 5">cv. Gransden 2004</strain>
    </source>
</reference>
<evidence type="ECO:0000313" key="3">
    <source>
        <dbReference type="EMBL" id="PNR50922.1"/>
    </source>
</evidence>
<proteinExistence type="predicted"/>
<feature type="chain" id="PRO_5036042988" evidence="2">
    <location>
        <begin position="18"/>
        <end position="141"/>
    </location>
</feature>
<dbReference type="AlphaFoldDB" id="A0A2K1KAX1"/>
<gene>
    <name evidence="3" type="ORF">PHYPA_010108</name>
</gene>
<name>A0A2K1KAX1_PHYPA</name>
<dbReference type="Gramene" id="Pp3c7_7851V3.1">
    <property type="protein sequence ID" value="PAC:32924667.CDS.1"/>
    <property type="gene ID" value="Pp3c7_7851"/>
</dbReference>
<dbReference type="EMBL" id="ABEU02000007">
    <property type="protein sequence ID" value="PNR50922.1"/>
    <property type="molecule type" value="Genomic_DNA"/>
</dbReference>
<feature type="signal peptide" evidence="2">
    <location>
        <begin position="1"/>
        <end position="17"/>
    </location>
</feature>
<dbReference type="Proteomes" id="UP000006727">
    <property type="component" value="Chromosome 7"/>
</dbReference>
<keyword evidence="1" id="KW-1133">Transmembrane helix</keyword>
<reference evidence="3 5" key="1">
    <citation type="journal article" date="2008" name="Science">
        <title>The Physcomitrella genome reveals evolutionary insights into the conquest of land by plants.</title>
        <authorList>
            <person name="Rensing S."/>
            <person name="Lang D."/>
            <person name="Zimmer A."/>
            <person name="Terry A."/>
            <person name="Salamov A."/>
            <person name="Shapiro H."/>
            <person name="Nishiyama T."/>
            <person name="Perroud P.-F."/>
            <person name="Lindquist E."/>
            <person name="Kamisugi Y."/>
            <person name="Tanahashi T."/>
            <person name="Sakakibara K."/>
            <person name="Fujita T."/>
            <person name="Oishi K."/>
            <person name="Shin-I T."/>
            <person name="Kuroki Y."/>
            <person name="Toyoda A."/>
            <person name="Suzuki Y."/>
            <person name="Hashimoto A."/>
            <person name="Yamaguchi K."/>
            <person name="Sugano A."/>
            <person name="Kohara Y."/>
            <person name="Fujiyama A."/>
            <person name="Anterola A."/>
            <person name="Aoki S."/>
            <person name="Ashton N."/>
            <person name="Barbazuk W.B."/>
            <person name="Barker E."/>
            <person name="Bennetzen J."/>
            <person name="Bezanilla M."/>
            <person name="Blankenship R."/>
            <person name="Cho S.H."/>
            <person name="Dutcher S."/>
            <person name="Estelle M."/>
            <person name="Fawcett J.A."/>
            <person name="Gundlach H."/>
            <person name="Hanada K."/>
            <person name="Heyl A."/>
            <person name="Hicks K.A."/>
            <person name="Hugh J."/>
            <person name="Lohr M."/>
            <person name="Mayer K."/>
            <person name="Melkozernov A."/>
            <person name="Murata T."/>
            <person name="Nelson D."/>
            <person name="Pils B."/>
            <person name="Prigge M."/>
            <person name="Reiss B."/>
            <person name="Renner T."/>
            <person name="Rombauts S."/>
            <person name="Rushton P."/>
            <person name="Sanderfoot A."/>
            <person name="Schween G."/>
            <person name="Shiu S.-H."/>
            <person name="Stueber K."/>
            <person name="Theodoulou F.L."/>
            <person name="Tu H."/>
            <person name="Van de Peer Y."/>
            <person name="Verrier P.J."/>
            <person name="Waters E."/>
            <person name="Wood A."/>
            <person name="Yang L."/>
            <person name="Cove D."/>
            <person name="Cuming A."/>
            <person name="Hasebe M."/>
            <person name="Lucas S."/>
            <person name="Mishler D.B."/>
            <person name="Reski R."/>
            <person name="Grigoriev I."/>
            <person name="Quatrano R.S."/>
            <person name="Boore J.L."/>
        </authorList>
    </citation>
    <scope>NUCLEOTIDE SEQUENCE [LARGE SCALE GENOMIC DNA]</scope>
    <source>
        <strain evidence="4 5">cv. Gransden 2004</strain>
    </source>
</reference>
<accession>A0A2K1KAX1</accession>
<keyword evidence="2" id="KW-0732">Signal</keyword>
<reference evidence="4" key="3">
    <citation type="submission" date="2020-12" db="UniProtKB">
        <authorList>
            <consortium name="EnsemblPlants"/>
        </authorList>
    </citation>
    <scope>IDENTIFICATION</scope>
</reference>
<evidence type="ECO:0000256" key="1">
    <source>
        <dbReference type="SAM" id="Phobius"/>
    </source>
</evidence>
<dbReference type="EnsemblPlants" id="Pp3c7_7851V3.1">
    <property type="protein sequence ID" value="PAC:32924667.CDS.1"/>
    <property type="gene ID" value="Pp3c7_7851"/>
</dbReference>
<protein>
    <submittedName>
        <fullName evidence="3 4">Uncharacterized protein</fullName>
    </submittedName>
</protein>
<keyword evidence="5" id="KW-1185">Reference proteome</keyword>
<keyword evidence="1" id="KW-0812">Transmembrane</keyword>
<feature type="transmembrane region" description="Helical" evidence="1">
    <location>
        <begin position="86"/>
        <end position="112"/>
    </location>
</feature>
<dbReference type="InParanoid" id="A0A2K1KAX1"/>
<evidence type="ECO:0000313" key="4">
    <source>
        <dbReference type="EnsemblPlants" id="PAC:32924667.CDS.1"/>
    </source>
</evidence>